<dbReference type="PROSITE" id="PS01094">
    <property type="entry name" value="UPF0076"/>
    <property type="match status" value="1"/>
</dbReference>
<accession>A0A9J6P2A7</accession>
<sequence length="127" mass="13958">MEKKIINTEKAPAAIGPYSQAVQVGNLVYTSGQLPIDMETKELVKDDVKKAAEMCLKNAKAILEEAGTSLDKVVKSLVFVRDMNDFAAINEVYGKFFTENYPARSCVQAAKLPLDAPVEMEFIAIVE</sequence>
<keyword evidence="3" id="KW-1185">Reference proteome</keyword>
<dbReference type="FunFam" id="3.30.1330.40:FF:000001">
    <property type="entry name" value="L-PSP family endoribonuclease"/>
    <property type="match status" value="1"/>
</dbReference>
<dbReference type="Pfam" id="PF01042">
    <property type="entry name" value="Ribonuc_L-PSP"/>
    <property type="match status" value="1"/>
</dbReference>
<organism evidence="2 3">
    <name type="scientific">Oceanirhabdus seepicola</name>
    <dbReference type="NCBI Taxonomy" id="2828781"/>
    <lineage>
        <taxon>Bacteria</taxon>
        <taxon>Bacillati</taxon>
        <taxon>Bacillota</taxon>
        <taxon>Clostridia</taxon>
        <taxon>Eubacteriales</taxon>
        <taxon>Clostridiaceae</taxon>
        <taxon>Oceanirhabdus</taxon>
    </lineage>
</organism>
<dbReference type="InterPro" id="IPR006056">
    <property type="entry name" value="RidA"/>
</dbReference>
<name>A0A9J6P2A7_9CLOT</name>
<evidence type="ECO:0000256" key="1">
    <source>
        <dbReference type="ARBA" id="ARBA00010552"/>
    </source>
</evidence>
<comment type="caution">
    <text evidence="2">The sequence shown here is derived from an EMBL/GenBank/DDBJ whole genome shotgun (WGS) entry which is preliminary data.</text>
</comment>
<evidence type="ECO:0000313" key="2">
    <source>
        <dbReference type="EMBL" id="MCM1990743.1"/>
    </source>
</evidence>
<dbReference type="PANTHER" id="PTHR11803:SF39">
    <property type="entry name" value="2-IMINOBUTANOATE_2-IMINOPROPANOATE DEAMINASE"/>
    <property type="match status" value="1"/>
</dbReference>
<comment type="similarity">
    <text evidence="1">Belongs to the RutC family.</text>
</comment>
<dbReference type="PANTHER" id="PTHR11803">
    <property type="entry name" value="2-IMINOBUTANOATE/2-IMINOPROPANOATE DEAMINASE RIDA"/>
    <property type="match status" value="1"/>
</dbReference>
<dbReference type="RefSeq" id="WP_250859835.1">
    <property type="nucleotide sequence ID" value="NZ_JAGSOJ010000002.1"/>
</dbReference>
<dbReference type="AlphaFoldDB" id="A0A9J6P2A7"/>
<dbReference type="NCBIfam" id="TIGR00004">
    <property type="entry name" value="Rid family detoxifying hydrolase"/>
    <property type="match status" value="1"/>
</dbReference>
<dbReference type="InterPro" id="IPR006175">
    <property type="entry name" value="YjgF/YER057c/UK114"/>
</dbReference>
<reference evidence="2" key="1">
    <citation type="journal article" date="2021" name="mSystems">
        <title>Bacteria and Archaea Synergistically Convert Glycine Betaine to Biogenic Methane in the Formosa Cold Seep of the South China Sea.</title>
        <authorList>
            <person name="Li L."/>
            <person name="Zhang W."/>
            <person name="Zhang S."/>
            <person name="Song L."/>
            <person name="Sun Q."/>
            <person name="Zhang H."/>
            <person name="Xiang H."/>
            <person name="Dong X."/>
        </authorList>
    </citation>
    <scope>NUCLEOTIDE SEQUENCE</scope>
    <source>
        <strain evidence="2">ZWT</strain>
    </source>
</reference>
<dbReference type="EMBL" id="JAGSOJ010000002">
    <property type="protein sequence ID" value="MCM1990743.1"/>
    <property type="molecule type" value="Genomic_DNA"/>
</dbReference>
<dbReference type="CDD" id="cd00448">
    <property type="entry name" value="YjgF_YER057c_UK114_family"/>
    <property type="match status" value="1"/>
</dbReference>
<evidence type="ECO:0000313" key="3">
    <source>
        <dbReference type="Proteomes" id="UP001056429"/>
    </source>
</evidence>
<dbReference type="Gene3D" id="3.30.1330.40">
    <property type="entry name" value="RutC-like"/>
    <property type="match status" value="1"/>
</dbReference>
<dbReference type="GO" id="GO:0019239">
    <property type="term" value="F:deaminase activity"/>
    <property type="evidence" value="ECO:0007669"/>
    <property type="project" value="TreeGrafter"/>
</dbReference>
<dbReference type="InterPro" id="IPR019897">
    <property type="entry name" value="RidA_CS"/>
</dbReference>
<dbReference type="SUPFAM" id="SSF55298">
    <property type="entry name" value="YjgF-like"/>
    <property type="match status" value="1"/>
</dbReference>
<dbReference type="GO" id="GO:0005829">
    <property type="term" value="C:cytosol"/>
    <property type="evidence" value="ECO:0007669"/>
    <property type="project" value="TreeGrafter"/>
</dbReference>
<proteinExistence type="inferred from homology"/>
<dbReference type="Proteomes" id="UP001056429">
    <property type="component" value="Unassembled WGS sequence"/>
</dbReference>
<reference evidence="2" key="2">
    <citation type="submission" date="2021-04" db="EMBL/GenBank/DDBJ databases">
        <authorList>
            <person name="Dong X."/>
        </authorList>
    </citation>
    <scope>NUCLEOTIDE SEQUENCE</scope>
    <source>
        <strain evidence="2">ZWT</strain>
    </source>
</reference>
<protein>
    <submittedName>
        <fullName evidence="2">RidA family protein</fullName>
    </submittedName>
</protein>
<gene>
    <name evidence="2" type="ORF">KDK92_13510</name>
</gene>
<dbReference type="InterPro" id="IPR035959">
    <property type="entry name" value="RutC-like_sf"/>
</dbReference>